<organism evidence="10 11">
    <name type="scientific">Castilleja foliolosa</name>
    <dbReference type="NCBI Taxonomy" id="1961234"/>
    <lineage>
        <taxon>Eukaryota</taxon>
        <taxon>Viridiplantae</taxon>
        <taxon>Streptophyta</taxon>
        <taxon>Embryophyta</taxon>
        <taxon>Tracheophyta</taxon>
        <taxon>Spermatophyta</taxon>
        <taxon>Magnoliopsida</taxon>
        <taxon>eudicotyledons</taxon>
        <taxon>Gunneridae</taxon>
        <taxon>Pentapetalae</taxon>
        <taxon>asterids</taxon>
        <taxon>lamiids</taxon>
        <taxon>Lamiales</taxon>
        <taxon>Orobanchaceae</taxon>
        <taxon>Pedicularideae</taxon>
        <taxon>Castillejinae</taxon>
        <taxon>Castilleja</taxon>
    </lineage>
</organism>
<dbReference type="AlphaFoldDB" id="A0ABD3BRT7"/>
<evidence type="ECO:0000256" key="7">
    <source>
        <dbReference type="ARBA" id="ARBA00022782"/>
    </source>
</evidence>
<keyword evidence="3 9" id="KW-0217">Developmental protein</keyword>
<evidence type="ECO:0000256" key="5">
    <source>
        <dbReference type="ARBA" id="ARBA00022641"/>
    </source>
</evidence>
<dbReference type="PANTHER" id="PTHR33285">
    <property type="entry name" value="PHYTOSULFOKINES 3"/>
    <property type="match status" value="1"/>
</dbReference>
<keyword evidence="8 9" id="KW-0339">Growth factor</keyword>
<reference evidence="11" key="1">
    <citation type="journal article" date="2024" name="IScience">
        <title>Strigolactones Initiate the Formation of Haustorium-like Structures in Castilleja.</title>
        <authorList>
            <person name="Buerger M."/>
            <person name="Peterson D."/>
            <person name="Chory J."/>
        </authorList>
    </citation>
    <scope>NUCLEOTIDE SEQUENCE [LARGE SCALE GENOMIC DNA]</scope>
</reference>
<dbReference type="PANTHER" id="PTHR33285:SF22">
    <property type="entry name" value="PHYTOSULFOKINES 6-RELATED"/>
    <property type="match status" value="1"/>
</dbReference>
<evidence type="ECO:0000256" key="6">
    <source>
        <dbReference type="ARBA" id="ARBA00022729"/>
    </source>
</evidence>
<comment type="similarity">
    <text evidence="2 9">Belongs to the phytosulfokine family.</text>
</comment>
<comment type="subcellular location">
    <subcellularLocation>
        <location evidence="1 9">Secreted</location>
    </subcellularLocation>
</comment>
<proteinExistence type="inferred from homology"/>
<feature type="chain" id="PRO_5044533802" description="Phytosulfokine" evidence="9">
    <location>
        <begin position="24"/>
        <end position="92"/>
    </location>
</feature>
<evidence type="ECO:0000256" key="9">
    <source>
        <dbReference type="RuleBase" id="RU368031"/>
    </source>
</evidence>
<dbReference type="GO" id="GO:0005576">
    <property type="term" value="C:extracellular region"/>
    <property type="evidence" value="ECO:0007669"/>
    <property type="project" value="UniProtKB-SubCell"/>
</dbReference>
<evidence type="ECO:0000256" key="4">
    <source>
        <dbReference type="ARBA" id="ARBA00022525"/>
    </source>
</evidence>
<comment type="PTM">
    <text evidence="9">Sulfation is important for activity and for the binding to a putative membrane receptor.</text>
</comment>
<gene>
    <name evidence="10" type="ORF">CASFOL_035077</name>
</gene>
<comment type="PTM">
    <text evidence="9">PSK-alpha is produced by endopeptidase digestion. PSK-beta is produced from PSK-alpha by exopeptidase digestion.</text>
</comment>
<keyword evidence="6 9" id="KW-0732">Signal</keyword>
<evidence type="ECO:0000256" key="2">
    <source>
        <dbReference type="ARBA" id="ARBA00010781"/>
    </source>
</evidence>
<name>A0ABD3BRT7_9LAMI</name>
<keyword evidence="11" id="KW-1185">Reference proteome</keyword>
<protein>
    <recommendedName>
        <fullName evidence="9">Phytosulfokine</fullName>
    </recommendedName>
    <component>
        <recommendedName>
            <fullName evidence="9">Phytosulfokine-alpha</fullName>
            <shortName evidence="9">PSK-alpha</shortName>
            <shortName evidence="9">Phytosulfokine-a</shortName>
        </recommendedName>
    </component>
    <component>
        <recommendedName>
            <fullName evidence="9">Phytosulfokine-beta</fullName>
            <shortName evidence="9">PSK-beta</shortName>
            <shortName evidence="9">Phytosulfokine-b</shortName>
        </recommendedName>
    </component>
</protein>
<dbReference type="Proteomes" id="UP001632038">
    <property type="component" value="Unassembled WGS sequence"/>
</dbReference>
<sequence>MNPSFHSVTLLFFVFLLISTSDSSNTNKPAKEDDNMNNMGSQESAVKIGSVFSFDKLMGLDEECKNEDEDCLKRRAIEEVHLDYIYTQPHKP</sequence>
<accession>A0ABD3BRT7</accession>
<keyword evidence="4 9" id="KW-0964">Secreted</keyword>
<evidence type="ECO:0000313" key="10">
    <source>
        <dbReference type="EMBL" id="KAL3620165.1"/>
    </source>
</evidence>
<evidence type="ECO:0000256" key="1">
    <source>
        <dbReference type="ARBA" id="ARBA00004613"/>
    </source>
</evidence>
<feature type="signal peptide" evidence="9">
    <location>
        <begin position="1"/>
        <end position="23"/>
    </location>
</feature>
<keyword evidence="7 9" id="KW-0221">Differentiation</keyword>
<dbReference type="EMBL" id="JAVIJP010000066">
    <property type="protein sequence ID" value="KAL3620165.1"/>
    <property type="molecule type" value="Genomic_DNA"/>
</dbReference>
<dbReference type="GO" id="GO:0008283">
    <property type="term" value="P:cell population proliferation"/>
    <property type="evidence" value="ECO:0007669"/>
    <property type="project" value="UniProtKB-UniRule"/>
</dbReference>
<comment type="function">
    <text evidence="9">Promotes plant cell differentiation, organogenesis and somatic embryogenesis as well as cell proliferation.</text>
</comment>
<comment type="caution">
    <text evidence="10">The sequence shown here is derived from an EMBL/GenBank/DDBJ whole genome shotgun (WGS) entry which is preliminary data.</text>
</comment>
<dbReference type="Pfam" id="PF06404">
    <property type="entry name" value="PSK"/>
    <property type="match status" value="1"/>
</dbReference>
<evidence type="ECO:0000256" key="3">
    <source>
        <dbReference type="ARBA" id="ARBA00022473"/>
    </source>
</evidence>
<dbReference type="GO" id="GO:0008083">
    <property type="term" value="F:growth factor activity"/>
    <property type="evidence" value="ECO:0007669"/>
    <property type="project" value="UniProtKB-UniRule"/>
</dbReference>
<evidence type="ECO:0000256" key="8">
    <source>
        <dbReference type="ARBA" id="ARBA00023030"/>
    </source>
</evidence>
<dbReference type="GO" id="GO:0030154">
    <property type="term" value="P:cell differentiation"/>
    <property type="evidence" value="ECO:0007669"/>
    <property type="project" value="UniProtKB-UniRule"/>
</dbReference>
<dbReference type="InterPro" id="IPR009438">
    <property type="entry name" value="Phytosulfokine"/>
</dbReference>
<keyword evidence="5 9" id="KW-0765">Sulfation</keyword>
<evidence type="ECO:0000313" key="11">
    <source>
        <dbReference type="Proteomes" id="UP001632038"/>
    </source>
</evidence>